<dbReference type="GO" id="GO:0004540">
    <property type="term" value="F:RNA nuclease activity"/>
    <property type="evidence" value="ECO:0007669"/>
    <property type="project" value="InterPro"/>
</dbReference>
<protein>
    <recommendedName>
        <fullName evidence="7">DUF86 domain-containing protein</fullName>
    </recommendedName>
</protein>
<sequence length="82" mass="9030">MVGEAGKCIPEEIREQYPSLPLGEMAGMRDKLIHAYFGVNRAIIWTTINNDIPPLRSAIQALRGDLIAKETRDGSSSGSRDM</sequence>
<evidence type="ECO:0000256" key="1">
    <source>
        <dbReference type="ARBA" id="ARBA00022553"/>
    </source>
</evidence>
<comment type="caution">
    <text evidence="6">The sequence shown here is derived from an EMBL/GenBank/DDBJ whole genome shotgun (WGS) entry which is preliminary data.</text>
</comment>
<dbReference type="Pfam" id="PF01934">
    <property type="entry name" value="HepT-like"/>
    <property type="match status" value="1"/>
</dbReference>
<dbReference type="PANTHER" id="PTHR34139:SF1">
    <property type="entry name" value="RNASE MJ1380-RELATED"/>
    <property type="match status" value="1"/>
</dbReference>
<evidence type="ECO:0008006" key="7">
    <source>
        <dbReference type="Google" id="ProtNLM"/>
    </source>
</evidence>
<organism evidence="6">
    <name type="scientific">hydrocarbon metagenome</name>
    <dbReference type="NCBI Taxonomy" id="938273"/>
    <lineage>
        <taxon>unclassified sequences</taxon>
        <taxon>metagenomes</taxon>
        <taxon>ecological metagenomes</taxon>
    </lineage>
</organism>
<dbReference type="PANTHER" id="PTHR34139">
    <property type="entry name" value="UPF0331 PROTEIN MJ0127"/>
    <property type="match status" value="1"/>
</dbReference>
<dbReference type="GO" id="GO:0016787">
    <property type="term" value="F:hydrolase activity"/>
    <property type="evidence" value="ECO:0007669"/>
    <property type="project" value="UniProtKB-KW"/>
</dbReference>
<dbReference type="AlphaFoldDB" id="A0A0W8FDK6"/>
<name>A0A0W8FDK6_9ZZZZ</name>
<reference evidence="6" key="1">
    <citation type="journal article" date="2015" name="Proc. Natl. Acad. Sci. U.S.A.">
        <title>Networks of energetic and metabolic interactions define dynamics in microbial communities.</title>
        <authorList>
            <person name="Embree M."/>
            <person name="Liu J.K."/>
            <person name="Al-Bassam M.M."/>
            <person name="Zengler K."/>
        </authorList>
    </citation>
    <scope>NUCLEOTIDE SEQUENCE</scope>
</reference>
<dbReference type="GO" id="GO:0110001">
    <property type="term" value="C:toxin-antitoxin complex"/>
    <property type="evidence" value="ECO:0007669"/>
    <property type="project" value="InterPro"/>
</dbReference>
<evidence type="ECO:0000256" key="2">
    <source>
        <dbReference type="ARBA" id="ARBA00022649"/>
    </source>
</evidence>
<dbReference type="InterPro" id="IPR051813">
    <property type="entry name" value="HepT_RNase_toxin"/>
</dbReference>
<proteinExistence type="predicted"/>
<keyword evidence="1" id="KW-0597">Phosphoprotein</keyword>
<gene>
    <name evidence="6" type="ORF">ASZ90_011312</name>
</gene>
<dbReference type="EMBL" id="LNQE01001340">
    <property type="protein sequence ID" value="KUG18973.1"/>
    <property type="molecule type" value="Genomic_DNA"/>
</dbReference>
<keyword evidence="5" id="KW-0378">Hydrolase</keyword>
<keyword evidence="3" id="KW-0540">Nuclease</keyword>
<evidence type="ECO:0000256" key="3">
    <source>
        <dbReference type="ARBA" id="ARBA00022722"/>
    </source>
</evidence>
<evidence type="ECO:0000256" key="5">
    <source>
        <dbReference type="ARBA" id="ARBA00022801"/>
    </source>
</evidence>
<dbReference type="GO" id="GO:0000166">
    <property type="term" value="F:nucleotide binding"/>
    <property type="evidence" value="ECO:0007669"/>
    <property type="project" value="UniProtKB-KW"/>
</dbReference>
<keyword evidence="2" id="KW-1277">Toxin-antitoxin system</keyword>
<keyword evidence="4" id="KW-0547">Nucleotide-binding</keyword>
<evidence type="ECO:0000313" key="6">
    <source>
        <dbReference type="EMBL" id="KUG18973.1"/>
    </source>
</evidence>
<dbReference type="InterPro" id="IPR008201">
    <property type="entry name" value="HepT-like"/>
</dbReference>
<evidence type="ECO:0000256" key="4">
    <source>
        <dbReference type="ARBA" id="ARBA00022741"/>
    </source>
</evidence>
<accession>A0A0W8FDK6</accession>